<gene>
    <name evidence="3" type="ORF">PARC_a0232</name>
    <name evidence="4" type="ORF">PARC_a2753</name>
    <name evidence="5" type="ORF">PARC_b0114</name>
    <name evidence="6" type="ORF">PARC_p0038</name>
</gene>
<dbReference type="GO" id="GO:0004803">
    <property type="term" value="F:transposase activity"/>
    <property type="evidence" value="ECO:0007669"/>
    <property type="project" value="InterPro"/>
</dbReference>
<feature type="coiled-coil region" evidence="2">
    <location>
        <begin position="124"/>
        <end position="151"/>
    </location>
</feature>
<dbReference type="EMBL" id="CP011025">
    <property type="protein sequence ID" value="ATC84993.1"/>
    <property type="molecule type" value="Genomic_DNA"/>
</dbReference>
<accession>A0A290RWY2</accession>
<dbReference type="KEGG" id="part:PARC_b0114"/>
<reference evidence="3 7" key="1">
    <citation type="journal article" date="2012" name="J. Bacteriol.">
        <title>Genome sequences of type strains of seven species of the marine bacterium Pseudoalteromonas.</title>
        <authorList>
            <person name="Xie B.B."/>
            <person name="Shu Y.L."/>
            <person name="Qin Q.L."/>
            <person name="Rong J.C."/>
            <person name="Zhang X.Y."/>
            <person name="Chen X.L."/>
            <person name="Shi M."/>
            <person name="He H.L."/>
            <person name="Zhou B.C."/>
            <person name="Zhang Y.Z."/>
        </authorList>
    </citation>
    <scope>NUCLEOTIDE SEQUENCE [LARGE SCALE GENOMIC DNA]</scope>
    <source>
        <strain evidence="3 7">A 37-1-2</strain>
        <plasmid evidence="6 7">unnamed</plasmid>
    </source>
</reference>
<evidence type="ECO:0000256" key="1">
    <source>
        <dbReference type="ARBA" id="ARBA00009964"/>
    </source>
</evidence>
<dbReference type="GO" id="GO:0003677">
    <property type="term" value="F:DNA binding"/>
    <property type="evidence" value="ECO:0007669"/>
    <property type="project" value="InterPro"/>
</dbReference>
<dbReference type="KEGG" id="part:PARC_a2753"/>
<evidence type="ECO:0000313" key="3">
    <source>
        <dbReference type="EMBL" id="ATC84993.1"/>
    </source>
</evidence>
<dbReference type="InterPro" id="IPR051839">
    <property type="entry name" value="RD_transcriptional_regulator"/>
</dbReference>
<evidence type="ECO:0000256" key="2">
    <source>
        <dbReference type="SAM" id="Coils"/>
    </source>
</evidence>
<sequence>MRRRFTQEFKVQAVEKALSQCDDVRLEDIALDLGIGYSTLQRWIALAKNHELETDYTGSQMTSEKRPQDWDLEERLNAIIECGRLDDTAVNEYCRSKGLYPHHIEQWKKNFAKGPSTKPVKSDSKQLKQEIKQLQKELNRKDKALAETAALLVLKKKADALWGFNEDD</sequence>
<evidence type="ECO:0000313" key="7">
    <source>
        <dbReference type="Proteomes" id="UP000016505"/>
    </source>
</evidence>
<proteinExistence type="inferred from homology"/>
<dbReference type="Proteomes" id="UP000016505">
    <property type="component" value="Plasmid unnamed"/>
</dbReference>
<reference evidence="3" key="2">
    <citation type="submission" date="2015-03" db="EMBL/GenBank/DDBJ databases">
        <authorList>
            <person name="Murphy D."/>
        </authorList>
    </citation>
    <scope>NUCLEOTIDE SEQUENCE</scope>
    <source>
        <strain evidence="3">A 37-1-2</strain>
        <plasmid evidence="6">unnamed</plasmid>
    </source>
</reference>
<geneLocation type="plasmid" evidence="6">
    <name>unnamed</name>
</geneLocation>
<dbReference type="Gene3D" id="1.10.10.60">
    <property type="entry name" value="Homeodomain-like"/>
    <property type="match status" value="1"/>
</dbReference>
<name>A0A290RWY2_9GAMM</name>
<dbReference type="InterPro" id="IPR009057">
    <property type="entry name" value="Homeodomain-like_sf"/>
</dbReference>
<evidence type="ECO:0000313" key="4">
    <source>
        <dbReference type="EMBL" id="ATC87204.1"/>
    </source>
</evidence>
<dbReference type="KEGG" id="part:PARC_p0038"/>
<dbReference type="EMBL" id="CP011025">
    <property type="protein sequence ID" value="ATC87204.1"/>
    <property type="molecule type" value="Genomic_DNA"/>
</dbReference>
<dbReference type="InterPro" id="IPR002514">
    <property type="entry name" value="Transposase_8"/>
</dbReference>
<dbReference type="EMBL" id="CP011027">
    <property type="protein sequence ID" value="ATC89011.1"/>
    <property type="molecule type" value="Genomic_DNA"/>
</dbReference>
<dbReference type="PANTHER" id="PTHR33215">
    <property type="entry name" value="PROTEIN DISTAL ANTENNA"/>
    <property type="match status" value="1"/>
</dbReference>
<evidence type="ECO:0000313" key="6">
    <source>
        <dbReference type="EMBL" id="ATC89011.1"/>
    </source>
</evidence>
<keyword evidence="2" id="KW-0175">Coiled coil</keyword>
<dbReference type="Proteomes" id="UP000016505">
    <property type="component" value="Chromosome II"/>
</dbReference>
<dbReference type="AlphaFoldDB" id="A0A290RWY2"/>
<comment type="similarity">
    <text evidence="1">Belongs to the transposase 8 family.</text>
</comment>
<dbReference type="SUPFAM" id="SSF46689">
    <property type="entry name" value="Homeodomain-like"/>
    <property type="match status" value="1"/>
</dbReference>
<organism evidence="3 7">
    <name type="scientific">Pseudoalteromonas arctica A 37-1-2</name>
    <dbReference type="NCBI Taxonomy" id="1117313"/>
    <lineage>
        <taxon>Bacteria</taxon>
        <taxon>Pseudomonadati</taxon>
        <taxon>Pseudomonadota</taxon>
        <taxon>Gammaproteobacteria</taxon>
        <taxon>Alteromonadales</taxon>
        <taxon>Pseudoalteromonadaceae</taxon>
        <taxon>Pseudoalteromonas</taxon>
    </lineage>
</organism>
<dbReference type="Proteomes" id="UP000016505">
    <property type="component" value="Chromosome I"/>
</dbReference>
<protein>
    <recommendedName>
        <fullName evidence="8">Transposase</fullName>
    </recommendedName>
</protein>
<dbReference type="KEGG" id="part:PARC_a0232"/>
<dbReference type="GO" id="GO:0006313">
    <property type="term" value="P:DNA transposition"/>
    <property type="evidence" value="ECO:0007669"/>
    <property type="project" value="InterPro"/>
</dbReference>
<keyword evidence="6" id="KW-0614">Plasmid</keyword>
<evidence type="ECO:0000313" key="5">
    <source>
        <dbReference type="EMBL" id="ATC88359.1"/>
    </source>
</evidence>
<dbReference type="PANTHER" id="PTHR33215:SF13">
    <property type="entry name" value="PROTEIN DISTAL ANTENNA"/>
    <property type="match status" value="1"/>
</dbReference>
<evidence type="ECO:0008006" key="8">
    <source>
        <dbReference type="Google" id="ProtNLM"/>
    </source>
</evidence>
<dbReference type="Pfam" id="PF01527">
    <property type="entry name" value="HTH_Tnp_1"/>
    <property type="match status" value="2"/>
</dbReference>
<dbReference type="EMBL" id="CP011026">
    <property type="protein sequence ID" value="ATC88359.1"/>
    <property type="molecule type" value="Genomic_DNA"/>
</dbReference>